<proteinExistence type="predicted"/>
<sequence length="77" mass="8469">MVHPLVLLARCRGKLKLHYNLLLDTVTAEAENGYAWHVTCGQRVLAQRLSDVTRSRTTAEGMALGLSSDLAGFVDQE</sequence>
<dbReference type="AlphaFoldDB" id="A0A085M176"/>
<reference evidence="1 3" key="1">
    <citation type="journal article" date="2014" name="Nat. Genet.">
        <title>Genome and transcriptome of the porcine whipworm Trichuris suis.</title>
        <authorList>
            <person name="Jex A.R."/>
            <person name="Nejsum P."/>
            <person name="Schwarz E.M."/>
            <person name="Hu L."/>
            <person name="Young N.D."/>
            <person name="Hall R.S."/>
            <person name="Korhonen P.K."/>
            <person name="Liao S."/>
            <person name="Thamsborg S."/>
            <person name="Xia J."/>
            <person name="Xu P."/>
            <person name="Wang S."/>
            <person name="Scheerlinck J.P."/>
            <person name="Hofmann A."/>
            <person name="Sternberg P.W."/>
            <person name="Wang J."/>
            <person name="Gasser R.B."/>
        </authorList>
    </citation>
    <scope>NUCLEOTIDE SEQUENCE [LARGE SCALE GENOMIC DNA]</scope>
    <source>
        <strain evidence="2">DCEP-RM93F</strain>
        <strain evidence="1">DCEP-RM93M</strain>
    </source>
</reference>
<evidence type="ECO:0000313" key="2">
    <source>
        <dbReference type="EMBL" id="KFD71901.1"/>
    </source>
</evidence>
<gene>
    <name evidence="1" type="ORF">M513_08154</name>
    <name evidence="2" type="ORF">M514_08154</name>
</gene>
<keyword evidence="3" id="KW-1185">Reference proteome</keyword>
<dbReference type="Proteomes" id="UP000030764">
    <property type="component" value="Unassembled WGS sequence"/>
</dbReference>
<name>A0A085M176_9BILA</name>
<evidence type="ECO:0000313" key="3">
    <source>
        <dbReference type="Proteomes" id="UP000030764"/>
    </source>
</evidence>
<protein>
    <submittedName>
        <fullName evidence="1">Uncharacterized protein</fullName>
    </submittedName>
</protein>
<dbReference type="EMBL" id="KL363245">
    <property type="protein sequence ID" value="KFD50972.1"/>
    <property type="molecule type" value="Genomic_DNA"/>
</dbReference>
<dbReference type="EMBL" id="KL367480">
    <property type="protein sequence ID" value="KFD71901.1"/>
    <property type="molecule type" value="Genomic_DNA"/>
</dbReference>
<organism evidence="1 3">
    <name type="scientific">Trichuris suis</name>
    <name type="common">pig whipworm</name>
    <dbReference type="NCBI Taxonomy" id="68888"/>
    <lineage>
        <taxon>Eukaryota</taxon>
        <taxon>Metazoa</taxon>
        <taxon>Ecdysozoa</taxon>
        <taxon>Nematoda</taxon>
        <taxon>Enoplea</taxon>
        <taxon>Dorylaimia</taxon>
        <taxon>Trichinellida</taxon>
        <taxon>Trichuridae</taxon>
        <taxon>Trichuris</taxon>
    </lineage>
</organism>
<accession>A0A085M176</accession>
<evidence type="ECO:0000313" key="1">
    <source>
        <dbReference type="EMBL" id="KFD50972.1"/>
    </source>
</evidence>
<dbReference type="Proteomes" id="UP000030758">
    <property type="component" value="Unassembled WGS sequence"/>
</dbReference>